<proteinExistence type="predicted"/>
<dbReference type="AlphaFoldDB" id="A0A3B0RCJ9"/>
<gene>
    <name evidence="2" type="ORF">MNBD_ALPHA05-1007</name>
</gene>
<name>A0A3B0RCJ9_9ZZZZ</name>
<evidence type="ECO:0000313" key="2">
    <source>
        <dbReference type="EMBL" id="VAV89327.1"/>
    </source>
</evidence>
<keyword evidence="1" id="KW-0812">Transmembrane</keyword>
<sequence>MIHIVRRLPPPVQKALFAASLLAVAGGVFLLLQ</sequence>
<organism evidence="2">
    <name type="scientific">hydrothermal vent metagenome</name>
    <dbReference type="NCBI Taxonomy" id="652676"/>
    <lineage>
        <taxon>unclassified sequences</taxon>
        <taxon>metagenomes</taxon>
        <taxon>ecological metagenomes</taxon>
    </lineage>
</organism>
<keyword evidence="1" id="KW-1133">Transmembrane helix</keyword>
<accession>A0A3B0RCJ9</accession>
<reference evidence="2" key="1">
    <citation type="submission" date="2018-06" db="EMBL/GenBank/DDBJ databases">
        <authorList>
            <person name="Zhirakovskaya E."/>
        </authorList>
    </citation>
    <scope>NUCLEOTIDE SEQUENCE</scope>
</reference>
<dbReference type="EMBL" id="UOEH01000006">
    <property type="protein sequence ID" value="VAV89327.1"/>
    <property type="molecule type" value="Genomic_DNA"/>
</dbReference>
<evidence type="ECO:0000256" key="1">
    <source>
        <dbReference type="SAM" id="Phobius"/>
    </source>
</evidence>
<keyword evidence="1" id="KW-0472">Membrane</keyword>
<feature type="transmembrane region" description="Helical" evidence="1">
    <location>
        <begin position="15"/>
        <end position="32"/>
    </location>
</feature>
<protein>
    <submittedName>
        <fullName evidence="2">Uncharacterized protein</fullName>
    </submittedName>
</protein>